<feature type="chain" id="PRO_5040256800" evidence="1">
    <location>
        <begin position="21"/>
        <end position="252"/>
    </location>
</feature>
<proteinExistence type="predicted"/>
<dbReference type="Proteomes" id="UP000750711">
    <property type="component" value="Unassembled WGS sequence"/>
</dbReference>
<feature type="signal peptide" evidence="1">
    <location>
        <begin position="1"/>
        <end position="20"/>
    </location>
</feature>
<protein>
    <submittedName>
        <fullName evidence="2">Uncharacterized protein</fullName>
    </submittedName>
</protein>
<reference evidence="2" key="1">
    <citation type="submission" date="2021-03" db="EMBL/GenBank/DDBJ databases">
        <title>Comparative genomics and phylogenomic investigation of the class Geoglossomycetes provide insights into ecological specialization and systematics.</title>
        <authorList>
            <person name="Melie T."/>
            <person name="Pirro S."/>
            <person name="Miller A.N."/>
            <person name="Quandt A."/>
        </authorList>
    </citation>
    <scope>NUCLEOTIDE SEQUENCE</scope>
    <source>
        <strain evidence="2">CAQ_001_2017</strain>
    </source>
</reference>
<dbReference type="EMBL" id="JAGHQM010000017">
    <property type="protein sequence ID" value="KAH0566296.1"/>
    <property type="molecule type" value="Genomic_DNA"/>
</dbReference>
<sequence length="252" mass="26846">MPLSRRTLLSLLLYGLPVLAATTPMQLSYYSDDSCVADPTSPADPVKPDECQNIDISTAQSAIITDCQTSITDGPSRCGCAFFEQAGCTGNSADSYKSELAPSQPCAKLGGGRVFRSFRCRAFNACQKRPDKTGKFLVGGFQGKLDQTVRVLRVDEVHNFAQVAFEAWGKADTGKQILQLVADDSFNATGSVRAEITAPGSRNSPDQNIVKELVAPCVAEMVMNATMGGEIPLENLSGQLLGKVTITSSRPA</sequence>
<dbReference type="AlphaFoldDB" id="A0A9P8RTS3"/>
<evidence type="ECO:0000313" key="2">
    <source>
        <dbReference type="EMBL" id="KAH0566296.1"/>
    </source>
</evidence>
<keyword evidence="3" id="KW-1185">Reference proteome</keyword>
<evidence type="ECO:0000313" key="3">
    <source>
        <dbReference type="Proteomes" id="UP000750711"/>
    </source>
</evidence>
<organism evidence="2 3">
    <name type="scientific">Trichoglossum hirsutum</name>
    <dbReference type="NCBI Taxonomy" id="265104"/>
    <lineage>
        <taxon>Eukaryota</taxon>
        <taxon>Fungi</taxon>
        <taxon>Dikarya</taxon>
        <taxon>Ascomycota</taxon>
        <taxon>Pezizomycotina</taxon>
        <taxon>Geoglossomycetes</taxon>
        <taxon>Geoglossales</taxon>
        <taxon>Geoglossaceae</taxon>
        <taxon>Trichoglossum</taxon>
    </lineage>
</organism>
<gene>
    <name evidence="2" type="ORF">GP486_000296</name>
</gene>
<name>A0A9P8RTS3_9PEZI</name>
<accession>A0A9P8RTS3</accession>
<evidence type="ECO:0000256" key="1">
    <source>
        <dbReference type="SAM" id="SignalP"/>
    </source>
</evidence>
<comment type="caution">
    <text evidence="2">The sequence shown here is derived from an EMBL/GenBank/DDBJ whole genome shotgun (WGS) entry which is preliminary data.</text>
</comment>
<keyword evidence="1" id="KW-0732">Signal</keyword>